<proteinExistence type="predicted"/>
<evidence type="ECO:0000313" key="2">
    <source>
        <dbReference type="EMBL" id="GMF52281.1"/>
    </source>
</evidence>
<dbReference type="EMBL" id="BSXT01003072">
    <property type="protein sequence ID" value="GMF52281.1"/>
    <property type="molecule type" value="Genomic_DNA"/>
</dbReference>
<gene>
    <name evidence="2" type="ORF">Pfra01_002135700</name>
</gene>
<dbReference type="InterPro" id="IPR016197">
    <property type="entry name" value="Chromo-like_dom_sf"/>
</dbReference>
<protein>
    <submittedName>
        <fullName evidence="2">Unnamed protein product</fullName>
    </submittedName>
</protein>
<evidence type="ECO:0000259" key="1">
    <source>
        <dbReference type="PROSITE" id="PS50013"/>
    </source>
</evidence>
<dbReference type="OrthoDB" id="433924at2759"/>
<dbReference type="AlphaFoldDB" id="A0A9W6Y0Y3"/>
<dbReference type="SUPFAM" id="SSF54160">
    <property type="entry name" value="Chromo domain-like"/>
    <property type="match status" value="1"/>
</dbReference>
<organism evidence="2 3">
    <name type="scientific">Phytophthora fragariaefolia</name>
    <dbReference type="NCBI Taxonomy" id="1490495"/>
    <lineage>
        <taxon>Eukaryota</taxon>
        <taxon>Sar</taxon>
        <taxon>Stramenopiles</taxon>
        <taxon>Oomycota</taxon>
        <taxon>Peronosporomycetes</taxon>
        <taxon>Peronosporales</taxon>
        <taxon>Peronosporaceae</taxon>
        <taxon>Phytophthora</taxon>
    </lineage>
</organism>
<dbReference type="SMART" id="SM00298">
    <property type="entry name" value="CHROMO"/>
    <property type="match status" value="1"/>
</dbReference>
<reference evidence="2" key="1">
    <citation type="submission" date="2023-04" db="EMBL/GenBank/DDBJ databases">
        <title>Phytophthora fragariaefolia NBRC 109709.</title>
        <authorList>
            <person name="Ichikawa N."/>
            <person name="Sato H."/>
            <person name="Tonouchi N."/>
        </authorList>
    </citation>
    <scope>NUCLEOTIDE SEQUENCE</scope>
    <source>
        <strain evidence="2">NBRC 109709</strain>
    </source>
</reference>
<comment type="caution">
    <text evidence="2">The sequence shown here is derived from an EMBL/GenBank/DDBJ whole genome shotgun (WGS) entry which is preliminary data.</text>
</comment>
<dbReference type="PROSITE" id="PS50013">
    <property type="entry name" value="CHROMO_2"/>
    <property type="match status" value="1"/>
</dbReference>
<dbReference type="CDD" id="cd00024">
    <property type="entry name" value="CD_CSD"/>
    <property type="match status" value="1"/>
</dbReference>
<accession>A0A9W6Y0Y3</accession>
<keyword evidence="3" id="KW-1185">Reference proteome</keyword>
<dbReference type="InterPro" id="IPR000953">
    <property type="entry name" value="Chromo/chromo_shadow_dom"/>
</dbReference>
<feature type="domain" description="Chromo" evidence="1">
    <location>
        <begin position="37"/>
        <end position="80"/>
    </location>
</feature>
<name>A0A9W6Y0Y3_9STRA</name>
<sequence length="156" mass="17265">MALAGTPLIMSLSLQIRCTPYLRLFGSWEPDSLAGEYEVESILDHRRPMETSTQRSVREFLVKWVGYDEPTWEPMTNLSCGGLLYCRVGSQRKSPFRIGTSPTNNTLPSQKGRLSFVGIKSEDHPKAKGSSPSTVSLASLAVGPGYTRPRWANGCR</sequence>
<dbReference type="InterPro" id="IPR023780">
    <property type="entry name" value="Chromo_domain"/>
</dbReference>
<dbReference type="Proteomes" id="UP001165121">
    <property type="component" value="Unassembled WGS sequence"/>
</dbReference>
<evidence type="ECO:0000313" key="3">
    <source>
        <dbReference type="Proteomes" id="UP001165121"/>
    </source>
</evidence>
<dbReference type="Pfam" id="PF00385">
    <property type="entry name" value="Chromo"/>
    <property type="match status" value="1"/>
</dbReference>
<dbReference type="Gene3D" id="2.40.50.40">
    <property type="match status" value="1"/>
</dbReference>